<proteinExistence type="predicted"/>
<keyword evidence="2" id="KW-0472">Membrane</keyword>
<sequence length="404" mass="46553">MFTFDHTTLLFSAVLLAVALLTTLCNPFFRRVRISEHRPATPEADGEDTTERTDEGGKAVGSSAIPMLPAVSIIFTPHDNAEELSKNLPCYLDQYYPTDFQVIVVAPQNDHETSDVLKRFAGNKRLYTTFIPESSRYMSRKKLAITLGVKAAKHDWVMMADICCRPQSEDWLRTIAGNCTAGKELVVGYTRYEDKTPGYRRFERYYQARYFMREYQHGKAYACPFNALLFRKSVFLDEEGFRGNLKYLRGEFDFMVNKYARDSNLALENAPGGTLIEEMPTEKTWMGRHLFYMENRQHMEHTLRHRFLPWLDQTALHGNYLLQCTALVAGLLSGFWTVAAAAGLALVLTLVLRILIGRKALRRFGMDLPAWKVITYEIAIAWHHLGYKVRYHRANKYDFISHKL</sequence>
<name>A0A379E4I4_9BACT</name>
<organism evidence="3 4">
    <name type="scientific">Prevotella denticola</name>
    <dbReference type="NCBI Taxonomy" id="28129"/>
    <lineage>
        <taxon>Bacteria</taxon>
        <taxon>Pseudomonadati</taxon>
        <taxon>Bacteroidota</taxon>
        <taxon>Bacteroidia</taxon>
        <taxon>Bacteroidales</taxon>
        <taxon>Prevotellaceae</taxon>
        <taxon>Prevotella</taxon>
    </lineage>
</organism>
<dbReference type="Proteomes" id="UP000255469">
    <property type="component" value="Unassembled WGS sequence"/>
</dbReference>
<dbReference type="Gene3D" id="3.90.550.10">
    <property type="entry name" value="Spore Coat Polysaccharide Biosynthesis Protein SpsA, Chain A"/>
    <property type="match status" value="1"/>
</dbReference>
<dbReference type="SUPFAM" id="SSF53448">
    <property type="entry name" value="Nucleotide-diphospho-sugar transferases"/>
    <property type="match status" value="1"/>
</dbReference>
<evidence type="ECO:0000313" key="3">
    <source>
        <dbReference type="EMBL" id="SUB87469.1"/>
    </source>
</evidence>
<protein>
    <recommendedName>
        <fullName evidence="5">Glycosyltransferase</fullName>
    </recommendedName>
</protein>
<dbReference type="InterPro" id="IPR029044">
    <property type="entry name" value="Nucleotide-diphossugar_trans"/>
</dbReference>
<feature type="transmembrane region" description="Helical" evidence="2">
    <location>
        <begin position="334"/>
        <end position="356"/>
    </location>
</feature>
<evidence type="ECO:0000313" key="4">
    <source>
        <dbReference type="Proteomes" id="UP000255469"/>
    </source>
</evidence>
<feature type="region of interest" description="Disordered" evidence="1">
    <location>
        <begin position="39"/>
        <end position="62"/>
    </location>
</feature>
<dbReference type="RefSeq" id="WP_029216491.1">
    <property type="nucleotide sequence ID" value="NZ_CAUVPN010000002.1"/>
</dbReference>
<evidence type="ECO:0008006" key="5">
    <source>
        <dbReference type="Google" id="ProtNLM"/>
    </source>
</evidence>
<dbReference type="AlphaFoldDB" id="A0A379E4I4"/>
<keyword evidence="2" id="KW-1133">Transmembrane helix</keyword>
<keyword evidence="2" id="KW-0812">Transmembrane</keyword>
<gene>
    <name evidence="3" type="ORF">NCTC13067_01137</name>
</gene>
<reference evidence="3 4" key="1">
    <citation type="submission" date="2018-06" db="EMBL/GenBank/DDBJ databases">
        <authorList>
            <consortium name="Pathogen Informatics"/>
            <person name="Doyle S."/>
        </authorList>
    </citation>
    <scope>NUCLEOTIDE SEQUENCE [LARGE SCALE GENOMIC DNA]</scope>
    <source>
        <strain evidence="3 4">NCTC13067</strain>
    </source>
</reference>
<evidence type="ECO:0000256" key="2">
    <source>
        <dbReference type="SAM" id="Phobius"/>
    </source>
</evidence>
<accession>A0A379E4I4</accession>
<dbReference type="EMBL" id="UGTM01000001">
    <property type="protein sequence ID" value="SUB87469.1"/>
    <property type="molecule type" value="Genomic_DNA"/>
</dbReference>
<evidence type="ECO:0000256" key="1">
    <source>
        <dbReference type="SAM" id="MobiDB-lite"/>
    </source>
</evidence>